<evidence type="ECO:0000256" key="7">
    <source>
        <dbReference type="ARBA" id="ARBA00023150"/>
    </source>
</evidence>
<dbReference type="PANTHER" id="PTHR19136:SF81">
    <property type="entry name" value="MOLYBDENUM COFACTOR GUANYLYLTRANSFERASE"/>
    <property type="match status" value="1"/>
</dbReference>
<feature type="binding site" evidence="8">
    <location>
        <position position="116"/>
    </location>
    <ligand>
        <name>Mg(2+)</name>
        <dbReference type="ChEBI" id="CHEBI:18420"/>
    </ligand>
</feature>
<keyword evidence="11" id="KW-1185">Reference proteome</keyword>
<reference evidence="10" key="1">
    <citation type="submission" date="2022-05" db="EMBL/GenBank/DDBJ databases">
        <title>A methanotrophic Mycobacterium dominates a cave microbial ecosystem.</title>
        <authorList>
            <person name="Van Spanning R.J.M."/>
            <person name="Guan Q."/>
            <person name="Melkonian C."/>
            <person name="Gallant J."/>
            <person name="Polerecky L."/>
            <person name="Flot J.-F."/>
            <person name="Brandt B.W."/>
            <person name="Braster M."/>
            <person name="Iturbe Espinoza P."/>
            <person name="Aerts J."/>
            <person name="Meima-Franke M."/>
            <person name="Piersma S.R."/>
            <person name="Bunduc C."/>
            <person name="Ummels R."/>
            <person name="Pain A."/>
            <person name="Fleming E.J."/>
            <person name="van der Wel N."/>
            <person name="Gherman V.D."/>
            <person name="Sarbu S.M."/>
            <person name="Bodelier P.L.E."/>
            <person name="Bitter W."/>
        </authorList>
    </citation>
    <scope>NUCLEOTIDE SEQUENCE</scope>
    <source>
        <strain evidence="10">Sulfur Cave</strain>
    </source>
</reference>
<evidence type="ECO:0000256" key="2">
    <source>
        <dbReference type="ARBA" id="ARBA00022679"/>
    </source>
</evidence>
<evidence type="ECO:0000256" key="1">
    <source>
        <dbReference type="ARBA" id="ARBA00022490"/>
    </source>
</evidence>
<dbReference type="Pfam" id="PF12804">
    <property type="entry name" value="NTP_transf_3"/>
    <property type="match status" value="1"/>
</dbReference>
<keyword evidence="10" id="KW-0548">Nucleotidyltransferase</keyword>
<dbReference type="InterPro" id="IPR025877">
    <property type="entry name" value="MobA-like_NTP_Trfase"/>
</dbReference>
<keyword evidence="7 8" id="KW-0501">Molybdenum cofactor biosynthesis</keyword>
<keyword evidence="1 8" id="KW-0963">Cytoplasm</keyword>
<feature type="binding site" evidence="8">
    <location>
        <begin position="15"/>
        <end position="17"/>
    </location>
    <ligand>
        <name>GTP</name>
        <dbReference type="ChEBI" id="CHEBI:37565"/>
    </ligand>
</feature>
<dbReference type="CDD" id="cd02503">
    <property type="entry name" value="MobA"/>
    <property type="match status" value="1"/>
</dbReference>
<dbReference type="RefSeq" id="WP_249763260.1">
    <property type="nucleotide sequence ID" value="NZ_CAJUXY010000009.1"/>
</dbReference>
<feature type="binding site" evidence="8">
    <location>
        <position position="84"/>
    </location>
    <ligand>
        <name>GTP</name>
        <dbReference type="ChEBI" id="CHEBI:37565"/>
    </ligand>
</feature>
<evidence type="ECO:0000313" key="10">
    <source>
        <dbReference type="EMBL" id="UQX12690.1"/>
    </source>
</evidence>
<feature type="domain" description="MobA-like NTP transferase" evidence="9">
    <location>
        <begin position="12"/>
        <end position="179"/>
    </location>
</feature>
<dbReference type="Proteomes" id="UP001056610">
    <property type="component" value="Chromosome"/>
</dbReference>
<proteinExistence type="inferred from homology"/>
<feature type="binding site" evidence="8">
    <location>
        <position position="116"/>
    </location>
    <ligand>
        <name>GTP</name>
        <dbReference type="ChEBI" id="CHEBI:37565"/>
    </ligand>
</feature>
<evidence type="ECO:0000256" key="5">
    <source>
        <dbReference type="ARBA" id="ARBA00022842"/>
    </source>
</evidence>
<dbReference type="GO" id="GO:0061603">
    <property type="term" value="F:molybdenum cofactor guanylyltransferase activity"/>
    <property type="evidence" value="ECO:0007669"/>
    <property type="project" value="UniProtKB-EC"/>
</dbReference>
<comment type="catalytic activity">
    <reaction evidence="8">
        <text>Mo-molybdopterin + GTP + H(+) = Mo-molybdopterin guanine dinucleotide + diphosphate</text>
        <dbReference type="Rhea" id="RHEA:34243"/>
        <dbReference type="ChEBI" id="CHEBI:15378"/>
        <dbReference type="ChEBI" id="CHEBI:33019"/>
        <dbReference type="ChEBI" id="CHEBI:37565"/>
        <dbReference type="ChEBI" id="CHEBI:71302"/>
        <dbReference type="ChEBI" id="CHEBI:71310"/>
        <dbReference type="EC" id="2.7.7.77"/>
    </reaction>
</comment>
<keyword evidence="5 8" id="KW-0460">Magnesium</keyword>
<evidence type="ECO:0000313" key="11">
    <source>
        <dbReference type="Proteomes" id="UP001056610"/>
    </source>
</evidence>
<comment type="subcellular location">
    <subcellularLocation>
        <location evidence="8">Cytoplasm</location>
    </subcellularLocation>
</comment>
<organism evidence="10 11">
    <name type="scientific">Candidatus Mycobacterium methanotrophicum</name>
    <dbReference type="NCBI Taxonomy" id="2943498"/>
    <lineage>
        <taxon>Bacteria</taxon>
        <taxon>Bacillati</taxon>
        <taxon>Actinomycetota</taxon>
        <taxon>Actinomycetes</taxon>
        <taxon>Mycobacteriales</taxon>
        <taxon>Mycobacteriaceae</taxon>
        <taxon>Mycobacterium</taxon>
    </lineage>
</organism>
<feature type="binding site" evidence="8">
    <location>
        <position position="27"/>
    </location>
    <ligand>
        <name>GTP</name>
        <dbReference type="ChEBI" id="CHEBI:37565"/>
    </ligand>
</feature>
<evidence type="ECO:0000256" key="3">
    <source>
        <dbReference type="ARBA" id="ARBA00022723"/>
    </source>
</evidence>
<evidence type="ECO:0000259" key="9">
    <source>
        <dbReference type="Pfam" id="PF12804"/>
    </source>
</evidence>
<keyword evidence="4 8" id="KW-0547">Nucleotide-binding</keyword>
<accession>A0ABY4QRY2</accession>
<comment type="cofactor">
    <cofactor evidence="8">
        <name>Mg(2+)</name>
        <dbReference type="ChEBI" id="CHEBI:18420"/>
    </cofactor>
</comment>
<keyword evidence="3 8" id="KW-0479">Metal-binding</keyword>
<name>A0ABY4QRY2_9MYCO</name>
<gene>
    <name evidence="8" type="primary">mobA</name>
    <name evidence="10" type="ORF">M5I08_11135</name>
</gene>
<comment type="function">
    <text evidence="8">Transfers a GMP moiety from GTP to Mo-molybdopterin (Mo-MPT) cofactor (Moco or molybdenum cofactor) to form Mo-molybdopterin guanine dinucleotide (Mo-MGD) cofactor.</text>
</comment>
<evidence type="ECO:0000256" key="6">
    <source>
        <dbReference type="ARBA" id="ARBA00023134"/>
    </source>
</evidence>
<dbReference type="InterPro" id="IPR029044">
    <property type="entry name" value="Nucleotide-diphossugar_trans"/>
</dbReference>
<evidence type="ECO:0000256" key="4">
    <source>
        <dbReference type="ARBA" id="ARBA00022741"/>
    </source>
</evidence>
<dbReference type="InterPro" id="IPR013482">
    <property type="entry name" value="Molybde_CF_guanTrfase"/>
</dbReference>
<dbReference type="SUPFAM" id="SSF53448">
    <property type="entry name" value="Nucleotide-diphospho-sugar transferases"/>
    <property type="match status" value="1"/>
</dbReference>
<dbReference type="EC" id="2.7.7.77" evidence="8"/>
<dbReference type="PANTHER" id="PTHR19136">
    <property type="entry name" value="MOLYBDENUM COFACTOR GUANYLYLTRANSFERASE"/>
    <property type="match status" value="1"/>
</dbReference>
<evidence type="ECO:0000256" key="8">
    <source>
        <dbReference type="HAMAP-Rule" id="MF_00316"/>
    </source>
</evidence>
<dbReference type="EMBL" id="CP097320">
    <property type="protein sequence ID" value="UQX12690.1"/>
    <property type="molecule type" value="Genomic_DNA"/>
</dbReference>
<comment type="caution">
    <text evidence="8">Lacks conserved residue(s) required for the propagation of feature annotation.</text>
</comment>
<protein>
    <recommendedName>
        <fullName evidence="8">Probable molybdenum cofactor guanylyltransferase</fullName>
        <shortName evidence="8">MoCo guanylyltransferase</shortName>
        <ecNumber evidence="8">2.7.7.77</ecNumber>
    </recommendedName>
    <alternativeName>
        <fullName evidence="8">GTP:molybdopterin guanylyltransferase</fullName>
    </alternativeName>
    <alternativeName>
        <fullName evidence="8">Mo-MPT guanylyltransferase</fullName>
    </alternativeName>
    <alternativeName>
        <fullName evidence="8">Molybdopterin guanylyltransferase</fullName>
    </alternativeName>
    <alternativeName>
        <fullName evidence="8">Molybdopterin-guanine dinucleotide synthase</fullName>
        <shortName evidence="8">MGD synthase</shortName>
    </alternativeName>
</protein>
<sequence length="210" mass="22332">MTPTAEPASLAGVVLAGGASLRTGRDKAIMPVPAELLGSQDGAEPPITMVERVVSVVGERCQPVFVVAAPGQRLPSLPARVVRDDVRGLGPLLAAGRGLRTAAEAGAKRAFLCAADMPWLSADLIDLLDERAVELNADVVLPWDGRDHYLAAVYRTELAAQVDALIADGERNMRSLVDRVDAQRIVLPESRSLANVNSVADMRRLLRAGR</sequence>
<keyword evidence="2 8" id="KW-0808">Transferase</keyword>
<dbReference type="Gene3D" id="3.90.550.10">
    <property type="entry name" value="Spore Coat Polysaccharide Biosynthesis Protein SpsA, Chain A"/>
    <property type="match status" value="1"/>
</dbReference>
<dbReference type="NCBIfam" id="NF001855">
    <property type="entry name" value="PRK00576.1"/>
    <property type="match status" value="1"/>
</dbReference>
<comment type="domain">
    <text evidence="8">The N-terminal domain determines nucleotide recognition and specific binding, while the C-terminal domain determines the specific binding to the target protein.</text>
</comment>
<dbReference type="HAMAP" id="MF_00316">
    <property type="entry name" value="MobA"/>
    <property type="match status" value="1"/>
</dbReference>
<comment type="similarity">
    <text evidence="8">Belongs to the MobA family.</text>
</comment>
<keyword evidence="6 8" id="KW-0342">GTP-binding</keyword>